<dbReference type="WBParaSite" id="ECPE_0001552101-mRNA-1">
    <property type="protein sequence ID" value="ECPE_0001552101-mRNA-1"/>
    <property type="gene ID" value="ECPE_0001552101"/>
</dbReference>
<feature type="region of interest" description="Disordered" evidence="1">
    <location>
        <begin position="124"/>
        <end position="147"/>
    </location>
</feature>
<name>A0A183B8E6_9TREM</name>
<dbReference type="AlphaFoldDB" id="A0A183B8E6"/>
<feature type="compositionally biased region" description="Basic and acidic residues" evidence="1">
    <location>
        <begin position="124"/>
        <end position="136"/>
    </location>
</feature>
<proteinExistence type="predicted"/>
<accession>A0A183B8E6</accession>
<reference evidence="2" key="1">
    <citation type="submission" date="2016-06" db="UniProtKB">
        <authorList>
            <consortium name="WormBaseParasite"/>
        </authorList>
    </citation>
    <scope>IDENTIFICATION</scope>
</reference>
<dbReference type="SUPFAM" id="SSF51338">
    <property type="entry name" value="Composite domain of metallo-dependent hydrolases"/>
    <property type="match status" value="1"/>
</dbReference>
<feature type="compositionally biased region" description="Polar residues" evidence="1">
    <location>
        <begin position="180"/>
        <end position="200"/>
    </location>
</feature>
<dbReference type="InterPro" id="IPR011059">
    <property type="entry name" value="Metal-dep_hydrolase_composite"/>
</dbReference>
<feature type="region of interest" description="Disordered" evidence="1">
    <location>
        <begin position="56"/>
        <end position="76"/>
    </location>
</feature>
<evidence type="ECO:0000313" key="2">
    <source>
        <dbReference type="WBParaSite" id="ECPE_0001552101-mRNA-1"/>
    </source>
</evidence>
<feature type="region of interest" description="Disordered" evidence="1">
    <location>
        <begin position="180"/>
        <end position="210"/>
    </location>
</feature>
<dbReference type="GO" id="GO:0016810">
    <property type="term" value="F:hydrolase activity, acting on carbon-nitrogen (but not peptide) bonds"/>
    <property type="evidence" value="ECO:0007669"/>
    <property type="project" value="InterPro"/>
</dbReference>
<organism evidence="2">
    <name type="scientific">Echinostoma caproni</name>
    <dbReference type="NCBI Taxonomy" id="27848"/>
    <lineage>
        <taxon>Eukaryota</taxon>
        <taxon>Metazoa</taxon>
        <taxon>Spiralia</taxon>
        <taxon>Lophotrochozoa</taxon>
        <taxon>Platyhelminthes</taxon>
        <taxon>Trematoda</taxon>
        <taxon>Digenea</taxon>
        <taxon>Plagiorchiida</taxon>
        <taxon>Echinostomata</taxon>
        <taxon>Echinostomatoidea</taxon>
        <taxon>Echinostomatidae</taxon>
        <taxon>Echinostoma</taxon>
    </lineage>
</organism>
<dbReference type="Gene3D" id="2.30.40.10">
    <property type="entry name" value="Urease, subunit C, domain 1"/>
    <property type="match status" value="1"/>
</dbReference>
<evidence type="ECO:0000256" key="1">
    <source>
        <dbReference type="SAM" id="MobiDB-lite"/>
    </source>
</evidence>
<protein>
    <submittedName>
        <fullName evidence="2">Amidohydro-rel domain-containing protein</fullName>
    </submittedName>
</protein>
<sequence>LTGLYPSKGRINPGSDADLVFWPVGSQQHSGSGRPIAVLLRGQVMAREGKLAHQTVDNNPPVTIERQSVPDEEPRPHGAYLDVRPFPAAVYGPVHATDRLRKRHQYVKNRGPWAMGALNDELTTDKTTADPTKGDHTSPVPSASAVATDKQRITQTITTDSPSVRMVHGHRDLHASGFSLSGAQIDDNQPLRSGIRTSQPPGGVSRNPLW</sequence>